<sequence length="155" mass="16078">MTVPGRPAVPHRPPHFSLAFTPPPGSPGPPPAPPHRNGPLTQLADHGSAALTPARTLRQPELPTAPGPARCAVIGSRGCARRSRPRRARGTVAGPALRSRRISQGAAHVILSQYRGRPGAGPARARGESSRPSSGRREPAFGGVPASVCGELSDW</sequence>
<keyword evidence="3" id="KW-1185">Reference proteome</keyword>
<protein>
    <submittedName>
        <fullName evidence="2">Uncharacterized protein</fullName>
    </submittedName>
</protein>
<feature type="compositionally biased region" description="Pro residues" evidence="1">
    <location>
        <begin position="21"/>
        <end position="36"/>
    </location>
</feature>
<evidence type="ECO:0000256" key="1">
    <source>
        <dbReference type="SAM" id="MobiDB-lite"/>
    </source>
</evidence>
<organism evidence="2 3">
    <name type="scientific">Saguinus oedipus</name>
    <name type="common">Cotton-top tamarin</name>
    <name type="synonym">Oedipomidas oedipus</name>
    <dbReference type="NCBI Taxonomy" id="9490"/>
    <lineage>
        <taxon>Eukaryota</taxon>
        <taxon>Metazoa</taxon>
        <taxon>Chordata</taxon>
        <taxon>Craniata</taxon>
        <taxon>Vertebrata</taxon>
        <taxon>Euteleostomi</taxon>
        <taxon>Mammalia</taxon>
        <taxon>Eutheria</taxon>
        <taxon>Euarchontoglires</taxon>
        <taxon>Primates</taxon>
        <taxon>Haplorrhini</taxon>
        <taxon>Platyrrhini</taxon>
        <taxon>Cebidae</taxon>
        <taxon>Callitrichinae</taxon>
        <taxon>Saguinus</taxon>
    </lineage>
</organism>
<feature type="region of interest" description="Disordered" evidence="1">
    <location>
        <begin position="111"/>
        <end position="155"/>
    </location>
</feature>
<feature type="compositionally biased region" description="Basic residues" evidence="1">
    <location>
        <begin position="79"/>
        <end position="89"/>
    </location>
</feature>
<feature type="compositionally biased region" description="Basic and acidic residues" evidence="1">
    <location>
        <begin position="125"/>
        <end position="139"/>
    </location>
</feature>
<feature type="compositionally biased region" description="Low complexity" evidence="1">
    <location>
        <begin position="115"/>
        <end position="124"/>
    </location>
</feature>
<gene>
    <name evidence="2" type="ORF">P7K49_010312</name>
</gene>
<proteinExistence type="predicted"/>
<reference evidence="2 3" key="1">
    <citation type="submission" date="2023-05" db="EMBL/GenBank/DDBJ databases">
        <title>B98-5 Cell Line De Novo Hybrid Assembly: An Optical Mapping Approach.</title>
        <authorList>
            <person name="Kananen K."/>
            <person name="Auerbach J.A."/>
            <person name="Kautto E."/>
            <person name="Blachly J.S."/>
        </authorList>
    </citation>
    <scope>NUCLEOTIDE SEQUENCE [LARGE SCALE GENOMIC DNA]</scope>
    <source>
        <strain evidence="2">B95-8</strain>
        <tissue evidence="2">Cell line</tissue>
    </source>
</reference>
<comment type="caution">
    <text evidence="2">The sequence shown here is derived from an EMBL/GenBank/DDBJ whole genome shotgun (WGS) entry which is preliminary data.</text>
</comment>
<accession>A0ABQ9VMF3</accession>
<name>A0ABQ9VMF3_SAGOE</name>
<feature type="region of interest" description="Disordered" evidence="1">
    <location>
        <begin position="1"/>
        <end position="96"/>
    </location>
</feature>
<evidence type="ECO:0000313" key="2">
    <source>
        <dbReference type="EMBL" id="KAK2110566.1"/>
    </source>
</evidence>
<dbReference type="Proteomes" id="UP001266305">
    <property type="component" value="Unassembled WGS sequence"/>
</dbReference>
<dbReference type="EMBL" id="JASSZA010000005">
    <property type="protein sequence ID" value="KAK2110566.1"/>
    <property type="molecule type" value="Genomic_DNA"/>
</dbReference>
<evidence type="ECO:0000313" key="3">
    <source>
        <dbReference type="Proteomes" id="UP001266305"/>
    </source>
</evidence>